<dbReference type="Gene3D" id="2.60.120.10">
    <property type="entry name" value="Jelly Rolls"/>
    <property type="match status" value="1"/>
</dbReference>
<evidence type="ECO:0000256" key="2">
    <source>
        <dbReference type="ARBA" id="ARBA00023002"/>
    </source>
</evidence>
<dbReference type="OrthoDB" id="271433at2759"/>
<evidence type="ECO:0000256" key="3">
    <source>
        <dbReference type="ARBA" id="ARBA00023004"/>
    </source>
</evidence>
<sequence length="218" mass="24604">MSGPLETVVRLAWTTFRSVLSDKSALLQKVVKVQEALSTIKIEDVGITESQIQRLDPKQSQGWGEIKAPVGFVEVFEDDLLAVGAFLLKEYAVLPMHNHPTMFGVLKVIHGRVRIKSFDLLDQDKDEKIPKFLTADSQPSSEEVRKLRFRSETEYTSDSEPCLVTPSEGNIHRLEAVGGPAIFLDFISPPYNPHLGRDCDYFQELHVNPNERKEPMVN</sequence>
<dbReference type="GO" id="GO:0005739">
    <property type="term" value="C:mitochondrion"/>
    <property type="evidence" value="ECO:0007669"/>
    <property type="project" value="TreeGrafter"/>
</dbReference>
<accession>A0A2G8L356</accession>
<dbReference type="SUPFAM" id="SSF51182">
    <property type="entry name" value="RmlC-like cupins"/>
    <property type="match status" value="1"/>
</dbReference>
<dbReference type="PANTHER" id="PTHR22966:SF61">
    <property type="entry name" value="2-AMINOETHANETHIOL DIOXYGENASE"/>
    <property type="match status" value="1"/>
</dbReference>
<evidence type="ECO:0000313" key="4">
    <source>
        <dbReference type="EMBL" id="PIK54687.1"/>
    </source>
</evidence>
<reference evidence="4 5" key="1">
    <citation type="journal article" date="2017" name="PLoS Biol.">
        <title>The sea cucumber genome provides insights into morphological evolution and visceral regeneration.</title>
        <authorList>
            <person name="Zhang X."/>
            <person name="Sun L."/>
            <person name="Yuan J."/>
            <person name="Sun Y."/>
            <person name="Gao Y."/>
            <person name="Zhang L."/>
            <person name="Li S."/>
            <person name="Dai H."/>
            <person name="Hamel J.F."/>
            <person name="Liu C."/>
            <person name="Yu Y."/>
            <person name="Liu S."/>
            <person name="Lin W."/>
            <person name="Guo K."/>
            <person name="Jin S."/>
            <person name="Xu P."/>
            <person name="Storey K.B."/>
            <person name="Huan P."/>
            <person name="Zhang T."/>
            <person name="Zhou Y."/>
            <person name="Zhang J."/>
            <person name="Lin C."/>
            <person name="Li X."/>
            <person name="Xing L."/>
            <person name="Huo D."/>
            <person name="Sun M."/>
            <person name="Wang L."/>
            <person name="Mercier A."/>
            <person name="Li F."/>
            <person name="Yang H."/>
            <person name="Xiang J."/>
        </authorList>
    </citation>
    <scope>NUCLEOTIDE SEQUENCE [LARGE SCALE GENOMIC DNA]</scope>
    <source>
        <strain evidence="4">Shaxun</strain>
        <tissue evidence="4">Muscle</tissue>
    </source>
</reference>
<dbReference type="Proteomes" id="UP000230750">
    <property type="component" value="Unassembled WGS sequence"/>
</dbReference>
<organism evidence="4 5">
    <name type="scientific">Stichopus japonicus</name>
    <name type="common">Sea cucumber</name>
    <dbReference type="NCBI Taxonomy" id="307972"/>
    <lineage>
        <taxon>Eukaryota</taxon>
        <taxon>Metazoa</taxon>
        <taxon>Echinodermata</taxon>
        <taxon>Eleutherozoa</taxon>
        <taxon>Echinozoa</taxon>
        <taxon>Holothuroidea</taxon>
        <taxon>Aspidochirotacea</taxon>
        <taxon>Aspidochirotida</taxon>
        <taxon>Stichopodidae</taxon>
        <taxon>Apostichopus</taxon>
    </lineage>
</organism>
<keyword evidence="1" id="KW-0479">Metal-binding</keyword>
<name>A0A2G8L356_STIJA</name>
<proteinExistence type="predicted"/>
<dbReference type="AlphaFoldDB" id="A0A2G8L356"/>
<dbReference type="CDD" id="cd20289">
    <property type="entry name" value="cupin_ADO"/>
    <property type="match status" value="1"/>
</dbReference>
<dbReference type="InterPro" id="IPR012864">
    <property type="entry name" value="PCO/ADO"/>
</dbReference>
<gene>
    <name evidence="4" type="ORF">BSL78_08424</name>
</gene>
<keyword evidence="4" id="KW-0223">Dioxygenase</keyword>
<dbReference type="GO" id="GO:0016702">
    <property type="term" value="F:oxidoreductase activity, acting on single donors with incorporation of molecular oxygen, incorporation of two atoms of oxygen"/>
    <property type="evidence" value="ECO:0007669"/>
    <property type="project" value="InterPro"/>
</dbReference>
<dbReference type="Pfam" id="PF07847">
    <property type="entry name" value="PCO_ADO"/>
    <property type="match status" value="1"/>
</dbReference>
<dbReference type="InterPro" id="IPR014710">
    <property type="entry name" value="RmlC-like_jellyroll"/>
</dbReference>
<keyword evidence="3" id="KW-0408">Iron</keyword>
<keyword evidence="2" id="KW-0560">Oxidoreductase</keyword>
<keyword evidence="5" id="KW-1185">Reference proteome</keyword>
<dbReference type="PANTHER" id="PTHR22966">
    <property type="entry name" value="2-AMINOETHANETHIOL DIOXYGENASE"/>
    <property type="match status" value="1"/>
</dbReference>
<dbReference type="EMBL" id="MRZV01000238">
    <property type="protein sequence ID" value="PIK54687.1"/>
    <property type="molecule type" value="Genomic_DNA"/>
</dbReference>
<comment type="caution">
    <text evidence="4">The sequence shown here is derived from an EMBL/GenBank/DDBJ whole genome shotgun (WGS) entry which is preliminary data.</text>
</comment>
<dbReference type="STRING" id="307972.A0A2G8L356"/>
<dbReference type="InterPro" id="IPR011051">
    <property type="entry name" value="RmlC_Cupin_sf"/>
</dbReference>
<protein>
    <submittedName>
        <fullName evidence="4">Putative 2-aminoethanethiol dioxygenase-like</fullName>
    </submittedName>
</protein>
<evidence type="ECO:0000256" key="1">
    <source>
        <dbReference type="ARBA" id="ARBA00022723"/>
    </source>
</evidence>
<evidence type="ECO:0000313" key="5">
    <source>
        <dbReference type="Proteomes" id="UP000230750"/>
    </source>
</evidence>
<dbReference type="GO" id="GO:0046872">
    <property type="term" value="F:metal ion binding"/>
    <property type="evidence" value="ECO:0007669"/>
    <property type="project" value="UniProtKB-KW"/>
</dbReference>